<reference evidence="3 4" key="1">
    <citation type="submission" date="2019-07" db="EMBL/GenBank/DDBJ databases">
        <title>Complete Genome Sequence of Leptotrichia hongkongensis Strain JMUB5056.</title>
        <authorList>
            <person name="Watanabe S."/>
            <person name="Cui L."/>
        </authorList>
    </citation>
    <scope>NUCLEOTIDE SEQUENCE [LARGE SCALE GENOMIC DNA]</scope>
    <source>
        <strain evidence="3 4">JMUB5056</strain>
    </source>
</reference>
<evidence type="ECO:0000256" key="1">
    <source>
        <dbReference type="SAM" id="SignalP"/>
    </source>
</evidence>
<dbReference type="AlphaFoldDB" id="A0A510L4K3"/>
<dbReference type="GO" id="GO:0006508">
    <property type="term" value="P:proteolysis"/>
    <property type="evidence" value="ECO:0007669"/>
    <property type="project" value="InterPro"/>
</dbReference>
<dbReference type="InterPro" id="IPR029058">
    <property type="entry name" value="AB_hydrolase_fold"/>
</dbReference>
<dbReference type="RefSeq" id="WP_147005023.1">
    <property type="nucleotide sequence ID" value="NZ_AP019846.1"/>
</dbReference>
<dbReference type="Gene3D" id="3.40.50.1820">
    <property type="entry name" value="alpha/beta hydrolase"/>
    <property type="match status" value="1"/>
</dbReference>
<evidence type="ECO:0000259" key="2">
    <source>
        <dbReference type="Pfam" id="PF00326"/>
    </source>
</evidence>
<accession>A0A510L4K3</accession>
<keyword evidence="1" id="KW-0732">Signal</keyword>
<feature type="chain" id="PRO_5022241095" description="Peptidase S9 prolyl oligopeptidase catalytic domain-containing protein" evidence="1">
    <location>
        <begin position="19"/>
        <end position="352"/>
    </location>
</feature>
<dbReference type="SUPFAM" id="SSF53474">
    <property type="entry name" value="alpha/beta-Hydrolases"/>
    <property type="match status" value="1"/>
</dbReference>
<organism evidence="3 4">
    <name type="scientific">Leptotrichia hongkongensis</name>
    <dbReference type="NCBI Taxonomy" id="554406"/>
    <lineage>
        <taxon>Bacteria</taxon>
        <taxon>Fusobacteriati</taxon>
        <taxon>Fusobacteriota</taxon>
        <taxon>Fusobacteriia</taxon>
        <taxon>Fusobacteriales</taxon>
        <taxon>Leptotrichiaceae</taxon>
        <taxon>Leptotrichia</taxon>
    </lineage>
</organism>
<feature type="signal peptide" evidence="1">
    <location>
        <begin position="1"/>
        <end position="18"/>
    </location>
</feature>
<dbReference type="InterPro" id="IPR001375">
    <property type="entry name" value="Peptidase_S9_cat"/>
</dbReference>
<protein>
    <recommendedName>
        <fullName evidence="2">Peptidase S9 prolyl oligopeptidase catalytic domain-containing protein</fullName>
    </recommendedName>
</protein>
<feature type="domain" description="Peptidase S9 prolyl oligopeptidase catalytic" evidence="2">
    <location>
        <begin position="152"/>
        <end position="290"/>
    </location>
</feature>
<dbReference type="OrthoDB" id="9805123at2"/>
<dbReference type="EMBL" id="AP019846">
    <property type="protein sequence ID" value="BBM58912.1"/>
    <property type="molecule type" value="Genomic_DNA"/>
</dbReference>
<dbReference type="KEGG" id="lhg:JMUB5056_0495"/>
<sequence>MKKILLLLLILTTFVVSCGNGGKNSNANTEVQKSEKNSKQIDNSFDFEIYGETLEEAHKNFKTKIVDGQKTEFVPDGKPDIPPKNSKFSLVNYPSKLGEMPMYITAKENNGKKYPAIIYLNGGFGGIGDSEFGWDEESPKNNYQGAGAFKRDDFVLAIPSARGENENPGKYEMFYGEIEDLEEARKYVASLPYVDSNRIYLVGHSTGGTKALLLSEYSKGFRAVFAIGALPDFFWATEKPDEYGGVPFDLTNPREIAVRSSLRYVRSITAPTFHFEGQEERRDILFEPMQKAADKYKIPFKKYRIAGGDHFNIIYPLTTMIAQKILADTGTKTNIQFSDGDLDVISKGIVRE</sequence>
<evidence type="ECO:0000313" key="4">
    <source>
        <dbReference type="Proteomes" id="UP000321561"/>
    </source>
</evidence>
<evidence type="ECO:0000313" key="3">
    <source>
        <dbReference type="EMBL" id="BBM58912.1"/>
    </source>
</evidence>
<dbReference type="GO" id="GO:0008236">
    <property type="term" value="F:serine-type peptidase activity"/>
    <property type="evidence" value="ECO:0007669"/>
    <property type="project" value="InterPro"/>
</dbReference>
<dbReference type="Pfam" id="PF00326">
    <property type="entry name" value="Peptidase_S9"/>
    <property type="match status" value="1"/>
</dbReference>
<name>A0A510L4K3_9FUSO</name>
<dbReference type="PROSITE" id="PS51257">
    <property type="entry name" value="PROKAR_LIPOPROTEIN"/>
    <property type="match status" value="1"/>
</dbReference>
<proteinExistence type="predicted"/>
<gene>
    <name evidence="3" type="ORF">JMUB5056_0495</name>
</gene>
<dbReference type="Proteomes" id="UP000321561">
    <property type="component" value="Chromosome"/>
</dbReference>